<dbReference type="STRING" id="166486.ERS852572_02381"/>
<dbReference type="RefSeq" id="WP_015520434.1">
    <property type="nucleotide sequence ID" value="NZ_CABIYH010000017.1"/>
</dbReference>
<dbReference type="AlphaFoldDB" id="A0A173UXD5"/>
<dbReference type="Proteomes" id="UP000284465">
    <property type="component" value="Unassembled WGS sequence"/>
</dbReference>
<dbReference type="EMBL" id="QSFP01000002">
    <property type="protein sequence ID" value="RHA69744.1"/>
    <property type="molecule type" value="Genomic_DNA"/>
</dbReference>
<dbReference type="Proteomes" id="UP000095350">
    <property type="component" value="Unassembled WGS sequence"/>
</dbReference>
<gene>
    <name evidence="3" type="ORF">DW927_02730</name>
    <name evidence="1" type="ORF">ERS852572_02381</name>
    <name evidence="2" type="ORF">GCK47_06665</name>
</gene>
<dbReference type="NCBIfam" id="TIGR02530">
    <property type="entry name" value="flg_new"/>
    <property type="match status" value="1"/>
</dbReference>
<evidence type="ECO:0000313" key="4">
    <source>
        <dbReference type="Proteomes" id="UP000095350"/>
    </source>
</evidence>
<dbReference type="Pfam" id="PF12611">
    <property type="entry name" value="Flagellar_put"/>
    <property type="match status" value="1"/>
</dbReference>
<accession>A0A173UXD5</accession>
<sequence>MNKISNQFASIEQVTDQYLTRKSTDAVTSSGVSFEDILKQKQDAKAGGTLKFSKHATMRLMDRNINLSKEQNERLETGVFKAGEKGIRESLVIVDSLAFIVNVPNRTVVTAMDRTESDDNIYTNIDGAVIT</sequence>
<dbReference type="InterPro" id="IPR013367">
    <property type="entry name" value="Flagellar_put"/>
</dbReference>
<evidence type="ECO:0000313" key="5">
    <source>
        <dbReference type="Proteomes" id="UP000284465"/>
    </source>
</evidence>
<proteinExistence type="predicted"/>
<dbReference type="Proteomes" id="UP000479531">
    <property type="component" value="Unassembled WGS sequence"/>
</dbReference>
<evidence type="ECO:0000313" key="1">
    <source>
        <dbReference type="EMBL" id="CUN19474.1"/>
    </source>
</evidence>
<reference evidence="2 6" key="3">
    <citation type="submission" date="2019-10" db="EMBL/GenBank/DDBJ databases">
        <title>Roseburia spp. ameliorate alcoholic fatty liver via restoration of gut barrier function.</title>
        <authorList>
            <person name="Seo B."/>
            <person name="Ko G."/>
        </authorList>
    </citation>
    <scope>NUCLEOTIDE SEQUENCE [LARGE SCALE GENOMIC DNA]</scope>
    <source>
        <strain evidence="2 6">SNUG30017</strain>
    </source>
</reference>
<evidence type="ECO:0000313" key="2">
    <source>
        <dbReference type="EMBL" id="MVQ45389.1"/>
    </source>
</evidence>
<organism evidence="1 4">
    <name type="scientific">Roseburia intestinalis</name>
    <dbReference type="NCBI Taxonomy" id="166486"/>
    <lineage>
        <taxon>Bacteria</taxon>
        <taxon>Bacillati</taxon>
        <taxon>Bacillota</taxon>
        <taxon>Clostridia</taxon>
        <taxon>Lachnospirales</taxon>
        <taxon>Lachnospiraceae</taxon>
        <taxon>Roseburia</taxon>
    </lineage>
</organism>
<evidence type="ECO:0000313" key="3">
    <source>
        <dbReference type="EMBL" id="RHA69744.1"/>
    </source>
</evidence>
<reference evidence="3 5" key="2">
    <citation type="submission" date="2018-08" db="EMBL/GenBank/DDBJ databases">
        <title>A genome reference for cultivated species of the human gut microbiota.</title>
        <authorList>
            <person name="Zou Y."/>
            <person name="Xue W."/>
            <person name="Luo G."/>
        </authorList>
    </citation>
    <scope>NUCLEOTIDE SEQUENCE [LARGE SCALE GENOMIC DNA]</scope>
    <source>
        <strain evidence="3 5">AM43-11</strain>
    </source>
</reference>
<dbReference type="EMBL" id="WGGT01000006">
    <property type="protein sequence ID" value="MVQ45389.1"/>
    <property type="molecule type" value="Genomic_DNA"/>
</dbReference>
<dbReference type="OrthoDB" id="165650at2"/>
<dbReference type="EMBL" id="CYXZ01000017">
    <property type="protein sequence ID" value="CUN19474.1"/>
    <property type="molecule type" value="Genomic_DNA"/>
</dbReference>
<keyword evidence="1" id="KW-0969">Cilium</keyword>
<keyword evidence="1" id="KW-0282">Flagellum</keyword>
<name>A0A173UXD5_9FIRM</name>
<dbReference type="PaxDb" id="166486-ERS852572_02381"/>
<keyword evidence="1" id="KW-0966">Cell projection</keyword>
<protein>
    <submittedName>
        <fullName evidence="1">Flagellar operon protein</fullName>
    </submittedName>
    <submittedName>
        <fullName evidence="2">Flagellar protein</fullName>
    </submittedName>
</protein>
<reference evidence="1 4" key="1">
    <citation type="submission" date="2015-09" db="EMBL/GenBank/DDBJ databases">
        <authorList>
            <consortium name="Pathogen Informatics"/>
        </authorList>
    </citation>
    <scope>NUCLEOTIDE SEQUENCE [LARGE SCALE GENOMIC DNA]</scope>
    <source>
        <strain evidence="1 4">2789STDY5834960</strain>
    </source>
</reference>
<evidence type="ECO:0000313" key="6">
    <source>
        <dbReference type="Proteomes" id="UP000479531"/>
    </source>
</evidence>